<dbReference type="InterPro" id="IPR049906">
    <property type="entry name" value="LxmA-like_leader"/>
</dbReference>
<protein>
    <submittedName>
        <fullName evidence="1">Uncharacterized protein</fullName>
    </submittedName>
</protein>
<dbReference type="RefSeq" id="WP_014675881.1">
    <property type="nucleotide sequence ID" value="NZ_BMVN01000001.1"/>
</dbReference>
<accession>A0ABQ3CDQ1</accession>
<dbReference type="NCBIfam" id="NF038146">
    <property type="entry name" value="LxmA_leader"/>
    <property type="match status" value="1"/>
</dbReference>
<organism evidence="1 2">
    <name type="scientific">Streptomyces canarius</name>
    <dbReference type="NCBI Taxonomy" id="285453"/>
    <lineage>
        <taxon>Bacteria</taxon>
        <taxon>Bacillati</taxon>
        <taxon>Actinomycetota</taxon>
        <taxon>Actinomycetes</taxon>
        <taxon>Kitasatosporales</taxon>
        <taxon>Streptomycetaceae</taxon>
        <taxon>Streptomyces</taxon>
    </lineage>
</organism>
<proteinExistence type="predicted"/>
<reference evidence="2" key="1">
    <citation type="journal article" date="2019" name="Int. J. Syst. Evol. Microbiol.">
        <title>The Global Catalogue of Microorganisms (GCM) 10K type strain sequencing project: providing services to taxonomists for standard genome sequencing and annotation.</title>
        <authorList>
            <consortium name="The Broad Institute Genomics Platform"/>
            <consortium name="The Broad Institute Genome Sequencing Center for Infectious Disease"/>
            <person name="Wu L."/>
            <person name="Ma J."/>
        </authorList>
    </citation>
    <scope>NUCLEOTIDE SEQUENCE [LARGE SCALE GENOMIC DNA]</scope>
    <source>
        <strain evidence="2">JCM 4733</strain>
    </source>
</reference>
<evidence type="ECO:0000313" key="2">
    <source>
        <dbReference type="Proteomes" id="UP000653644"/>
    </source>
</evidence>
<evidence type="ECO:0000313" key="1">
    <source>
        <dbReference type="EMBL" id="GHA03555.1"/>
    </source>
</evidence>
<name>A0ABQ3CDQ1_9ACTN</name>
<dbReference type="Proteomes" id="UP000653644">
    <property type="component" value="Unassembled WGS sequence"/>
</dbReference>
<keyword evidence="2" id="KW-1185">Reference proteome</keyword>
<sequence>MMNETAELATGFDAYTDLEELAAAVEASTEAKTPGFSITPTFSLTGQH</sequence>
<gene>
    <name evidence="1" type="ORF">GCM10010345_04900</name>
</gene>
<dbReference type="EMBL" id="BMVN01000001">
    <property type="protein sequence ID" value="GHA03555.1"/>
    <property type="molecule type" value="Genomic_DNA"/>
</dbReference>
<comment type="caution">
    <text evidence="1">The sequence shown here is derived from an EMBL/GenBank/DDBJ whole genome shotgun (WGS) entry which is preliminary data.</text>
</comment>